<feature type="domain" description="PLD phosphodiesterase" evidence="1">
    <location>
        <begin position="7"/>
        <end position="34"/>
    </location>
</feature>
<sequence length="81" mass="8730">MTEFSHNNRRMHNKSFSADGQTSIVGGRNVGNEYFGATDGVLFADLDVLVIGPVVRGIELLPSMGSAPLWVRSTLTHAPCI</sequence>
<protein>
    <recommendedName>
        <fullName evidence="1">PLD phosphodiesterase domain-containing protein</fullName>
    </recommendedName>
</protein>
<evidence type="ECO:0000313" key="3">
    <source>
        <dbReference type="Proteomes" id="UP001567350"/>
    </source>
</evidence>
<evidence type="ECO:0000313" key="2">
    <source>
        <dbReference type="EMBL" id="MEZ2740446.1"/>
    </source>
</evidence>
<keyword evidence="3" id="KW-1185">Reference proteome</keyword>
<organism evidence="2 3">
    <name type="scientific">Comamonas jiangduensis</name>
    <dbReference type="NCBI Taxonomy" id="1194168"/>
    <lineage>
        <taxon>Bacteria</taxon>
        <taxon>Pseudomonadati</taxon>
        <taxon>Pseudomonadota</taxon>
        <taxon>Betaproteobacteria</taxon>
        <taxon>Burkholderiales</taxon>
        <taxon>Comamonadaceae</taxon>
        <taxon>Comamonas</taxon>
    </lineage>
</organism>
<evidence type="ECO:0000259" key="1">
    <source>
        <dbReference type="PROSITE" id="PS50035"/>
    </source>
</evidence>
<name>A0ABV4IF25_9BURK</name>
<gene>
    <name evidence="2" type="ORF">ACBP88_13475</name>
</gene>
<dbReference type="SUPFAM" id="SSF56024">
    <property type="entry name" value="Phospholipase D/nuclease"/>
    <property type="match status" value="1"/>
</dbReference>
<accession>A0ABV4IF25</accession>
<dbReference type="Proteomes" id="UP001567350">
    <property type="component" value="Unassembled WGS sequence"/>
</dbReference>
<proteinExistence type="predicted"/>
<dbReference type="EMBL" id="JBGJLR010000016">
    <property type="protein sequence ID" value="MEZ2740446.1"/>
    <property type="molecule type" value="Genomic_DNA"/>
</dbReference>
<dbReference type="SMART" id="SM00155">
    <property type="entry name" value="PLDc"/>
    <property type="match status" value="1"/>
</dbReference>
<dbReference type="Gene3D" id="3.30.870.10">
    <property type="entry name" value="Endonuclease Chain A"/>
    <property type="match status" value="1"/>
</dbReference>
<reference evidence="2 3" key="1">
    <citation type="submission" date="2024-08" db="EMBL/GenBank/DDBJ databases">
        <authorList>
            <person name="Feng Z."/>
            <person name="Ronholm J."/>
        </authorList>
    </citation>
    <scope>NUCLEOTIDE SEQUENCE [LARGE SCALE GENOMIC DNA]</scope>
    <source>
        <strain evidence="2 3">4-AB0-8</strain>
    </source>
</reference>
<comment type="caution">
    <text evidence="2">The sequence shown here is derived from an EMBL/GenBank/DDBJ whole genome shotgun (WGS) entry which is preliminary data.</text>
</comment>
<dbReference type="PROSITE" id="PS50035">
    <property type="entry name" value="PLD"/>
    <property type="match status" value="1"/>
</dbReference>
<dbReference type="InterPro" id="IPR001736">
    <property type="entry name" value="PLipase_D/transphosphatidylase"/>
</dbReference>